<reference evidence="2" key="1">
    <citation type="submission" date="2016-10" db="EMBL/GenBank/DDBJ databases">
        <authorList>
            <person name="Varghese N."/>
            <person name="Submissions S."/>
        </authorList>
    </citation>
    <scope>NUCLEOTIDE SEQUENCE [LARGE SCALE GENOMIC DNA]</scope>
    <source>
        <strain evidence="2">DSM 1565</strain>
    </source>
</reference>
<accession>A0A1I7N4H1</accession>
<dbReference type="Proteomes" id="UP000199423">
    <property type="component" value="Unassembled WGS sequence"/>
</dbReference>
<sequence length="351" mass="40111">MFQTDQRREPPTFTNRNSACQARLRDLTFALSGPKTRQHARVYGRGKQWQKTARQLDDQFDTFLRTFGLPFKTWAENSVGERYDPETVFYPFGGPDFCFPYYLSPNAREYILVGFEPCSLWPLDALSPAFEFGDTLEAMRHYLCFSYFITKDLHRSLAATNVRSVLPLLLTQIARCGLPLLSLEFIDGAEGLCIEFGERDDPRRLHYFRQDLRDGHWSESSSLHRRLLAAKGLAVFVKSASYLLHEPPFERLRQVIRDHASVLVQDPSGVPYDLLKTWRWSVGLHGQFTSDIPVFSRYDQSSLARAYLASKDSRRLDFGIGYLTTPSASSLIVASPPERAFVSHQEVSCAS</sequence>
<proteinExistence type="predicted"/>
<organism evidence="1 2">
    <name type="scientific">Hyphomicrobium facile</name>
    <dbReference type="NCBI Taxonomy" id="51670"/>
    <lineage>
        <taxon>Bacteria</taxon>
        <taxon>Pseudomonadati</taxon>
        <taxon>Pseudomonadota</taxon>
        <taxon>Alphaproteobacteria</taxon>
        <taxon>Hyphomicrobiales</taxon>
        <taxon>Hyphomicrobiaceae</taxon>
        <taxon>Hyphomicrobium</taxon>
    </lineage>
</organism>
<name>A0A1I7N4H1_9HYPH</name>
<dbReference type="OrthoDB" id="977906at2"/>
<gene>
    <name evidence="1" type="ORF">SAMN04488557_1265</name>
</gene>
<protein>
    <submittedName>
        <fullName evidence="1">Uncharacterized protein</fullName>
    </submittedName>
</protein>
<keyword evidence="2" id="KW-1185">Reference proteome</keyword>
<dbReference type="EMBL" id="FPCH01000001">
    <property type="protein sequence ID" value="SFV29496.1"/>
    <property type="molecule type" value="Genomic_DNA"/>
</dbReference>
<dbReference type="AlphaFoldDB" id="A0A1I7N4H1"/>
<evidence type="ECO:0000313" key="1">
    <source>
        <dbReference type="EMBL" id="SFV29496.1"/>
    </source>
</evidence>
<dbReference type="RefSeq" id="WP_143111343.1">
    <property type="nucleotide sequence ID" value="NZ_FPCH01000001.1"/>
</dbReference>
<evidence type="ECO:0000313" key="2">
    <source>
        <dbReference type="Proteomes" id="UP000199423"/>
    </source>
</evidence>
<dbReference type="STRING" id="51670.SAMN04488557_1265"/>